<comment type="caution">
    <text evidence="2">The sequence shown here is derived from an EMBL/GenBank/DDBJ whole genome shotgun (WGS) entry which is preliminary data.</text>
</comment>
<dbReference type="SUPFAM" id="SSF53474">
    <property type="entry name" value="alpha/beta-Hydrolases"/>
    <property type="match status" value="1"/>
</dbReference>
<dbReference type="AlphaFoldDB" id="A0A0J7J4L5"/>
<dbReference type="EMBL" id="LFBU01000002">
    <property type="protein sequence ID" value="KMQ72939.1"/>
    <property type="molecule type" value="Genomic_DNA"/>
</dbReference>
<dbReference type="STRING" id="1658765.Msub_20134"/>
<reference evidence="2 3" key="1">
    <citation type="submission" date="2015-06" db="EMBL/GenBank/DDBJ databases">
        <title>Marinobacter subterrani, a genetically tractable neutrophilic iron-oxidizing strain isolated from the Soudan Iron Mine.</title>
        <authorList>
            <person name="Bonis B.M."/>
            <person name="Gralnick J.A."/>
        </authorList>
    </citation>
    <scope>NUCLEOTIDE SEQUENCE [LARGE SCALE GENOMIC DNA]</scope>
    <source>
        <strain evidence="2 3">JG233</strain>
    </source>
</reference>
<dbReference type="RefSeq" id="WP_048497257.1">
    <property type="nucleotide sequence ID" value="NZ_LFBU01000002.1"/>
</dbReference>
<evidence type="ECO:0000313" key="2">
    <source>
        <dbReference type="EMBL" id="KMQ72939.1"/>
    </source>
</evidence>
<accession>A0A0J7J4L5</accession>
<dbReference type="OrthoDB" id="9780765at2"/>
<dbReference type="PRINTS" id="PR00111">
    <property type="entry name" value="ABHYDROLASE"/>
</dbReference>
<dbReference type="PANTHER" id="PTHR43798">
    <property type="entry name" value="MONOACYLGLYCEROL LIPASE"/>
    <property type="match status" value="1"/>
</dbReference>
<dbReference type="InterPro" id="IPR029058">
    <property type="entry name" value="AB_hydrolase_fold"/>
</dbReference>
<dbReference type="PATRIC" id="fig|1658765.3.peg.3399"/>
<protein>
    <submittedName>
        <fullName evidence="2">Pimeloyl-ACP methyl ester carboxylesterase</fullName>
    </submittedName>
</protein>
<evidence type="ECO:0000313" key="3">
    <source>
        <dbReference type="Proteomes" id="UP000036102"/>
    </source>
</evidence>
<dbReference type="PANTHER" id="PTHR43798:SF5">
    <property type="entry name" value="MONOACYLGLYCEROL LIPASE ABHD6"/>
    <property type="match status" value="1"/>
</dbReference>
<organism evidence="2 3">
    <name type="scientific">Marinobacter subterrani</name>
    <dbReference type="NCBI Taxonomy" id="1658765"/>
    <lineage>
        <taxon>Bacteria</taxon>
        <taxon>Pseudomonadati</taxon>
        <taxon>Pseudomonadota</taxon>
        <taxon>Gammaproteobacteria</taxon>
        <taxon>Pseudomonadales</taxon>
        <taxon>Marinobacteraceae</taxon>
        <taxon>Marinobacter</taxon>
    </lineage>
</organism>
<proteinExistence type="predicted"/>
<dbReference type="GO" id="GO:0046464">
    <property type="term" value="P:acylglycerol catabolic process"/>
    <property type="evidence" value="ECO:0007669"/>
    <property type="project" value="TreeGrafter"/>
</dbReference>
<sequence>MRVPTPNLWPAARIGQRVLLQARRRQTLVDGHNMVYLERGKPGAGRPTLVLIHGFAAMKENWGLWLQRLPRDWHLLAPDLPGFGESDYRPDACYRYETQAQRLKHWLASVHTDNLHLAGSSMGGAIAAVLAHSLPSAPRSLTLLNSAGIPEHDQVDIHAPVESDRDAILIPRDWKGVYRMFNSVGTGRPSVSGLAMAGLLGPDLLERRSALQHIFRDMLADALAPARYLGPDTPPLQVQWGDRDVITPTRCVDWLSSATPHAEIHMFRGIGHLPMLETPGRSASVLERFIRRQGP</sequence>
<evidence type="ECO:0000259" key="1">
    <source>
        <dbReference type="Pfam" id="PF00561"/>
    </source>
</evidence>
<dbReference type="Gene3D" id="3.40.50.1820">
    <property type="entry name" value="alpha/beta hydrolase"/>
    <property type="match status" value="1"/>
</dbReference>
<dbReference type="Pfam" id="PF00561">
    <property type="entry name" value="Abhydrolase_1"/>
    <property type="match status" value="1"/>
</dbReference>
<dbReference type="InterPro" id="IPR050266">
    <property type="entry name" value="AB_hydrolase_sf"/>
</dbReference>
<gene>
    <name evidence="2" type="ORF">Msub_20134</name>
</gene>
<dbReference type="GO" id="GO:0016020">
    <property type="term" value="C:membrane"/>
    <property type="evidence" value="ECO:0007669"/>
    <property type="project" value="TreeGrafter"/>
</dbReference>
<dbReference type="InterPro" id="IPR000073">
    <property type="entry name" value="AB_hydrolase_1"/>
</dbReference>
<dbReference type="Proteomes" id="UP000036102">
    <property type="component" value="Unassembled WGS sequence"/>
</dbReference>
<dbReference type="GO" id="GO:0047372">
    <property type="term" value="F:monoacylglycerol lipase activity"/>
    <property type="evidence" value="ECO:0007669"/>
    <property type="project" value="TreeGrafter"/>
</dbReference>
<feature type="domain" description="AB hydrolase-1" evidence="1">
    <location>
        <begin position="47"/>
        <end position="153"/>
    </location>
</feature>
<name>A0A0J7J4L5_9GAMM</name>
<keyword evidence="3" id="KW-1185">Reference proteome</keyword>